<dbReference type="RefSeq" id="WP_189639535.1">
    <property type="nucleotide sequence ID" value="NZ_BMZF01000002.1"/>
</dbReference>
<dbReference type="InterPro" id="IPR014044">
    <property type="entry name" value="CAP_dom"/>
</dbReference>
<dbReference type="Proteomes" id="UP000634455">
    <property type="component" value="Unassembled WGS sequence"/>
</dbReference>
<evidence type="ECO:0000259" key="2">
    <source>
        <dbReference type="Pfam" id="PF00188"/>
    </source>
</evidence>
<dbReference type="SUPFAM" id="SSF55797">
    <property type="entry name" value="PR-1-like"/>
    <property type="match status" value="1"/>
</dbReference>
<dbReference type="EMBL" id="BMZF01000002">
    <property type="protein sequence ID" value="GHA47473.1"/>
    <property type="molecule type" value="Genomic_DNA"/>
</dbReference>
<dbReference type="Pfam" id="PF00188">
    <property type="entry name" value="CAP"/>
    <property type="match status" value="1"/>
</dbReference>
<feature type="domain" description="SCP" evidence="2">
    <location>
        <begin position="47"/>
        <end position="161"/>
    </location>
</feature>
<keyword evidence="1" id="KW-0732">Signal</keyword>
<organism evidence="3 4">
    <name type="scientific">Paramylibacter ulvae</name>
    <dbReference type="NCBI Taxonomy" id="1651968"/>
    <lineage>
        <taxon>Bacteria</taxon>
        <taxon>Pseudomonadati</taxon>
        <taxon>Pseudomonadota</taxon>
        <taxon>Alphaproteobacteria</taxon>
        <taxon>Rhodobacterales</taxon>
        <taxon>Paracoccaceae</taxon>
        <taxon>Paramylibacter</taxon>
    </lineage>
</organism>
<comment type="caution">
    <text evidence="3">The sequence shown here is derived from an EMBL/GenBank/DDBJ whole genome shotgun (WGS) entry which is preliminary data.</text>
</comment>
<feature type="signal peptide" evidence="1">
    <location>
        <begin position="1"/>
        <end position="16"/>
    </location>
</feature>
<sequence length="165" mass="18338">MLRIVALIFASLMLVACTPDVTETTGDGTKVFRISAADENKIQFRHLDAVNGVRTAKGLQSVQLSPQLIAAAKTHSYDMSRQNRPWHFGSDGSSPIDRVNRAGYSGTLLGENISETFEGDLQTLNAWMADSLTREVIMDPSARYLGISWYQQKNGKIWWTQLMGN</sequence>
<name>A0ABQ3CY24_9RHOB</name>
<protein>
    <recommendedName>
        <fullName evidence="2">SCP domain-containing protein</fullName>
    </recommendedName>
</protein>
<accession>A0ABQ3CY24</accession>
<dbReference type="PANTHER" id="PTHR31157:SF1">
    <property type="entry name" value="SCP DOMAIN-CONTAINING PROTEIN"/>
    <property type="match status" value="1"/>
</dbReference>
<reference evidence="4" key="1">
    <citation type="journal article" date="2019" name="Int. J. Syst. Evol. Microbiol.">
        <title>The Global Catalogue of Microorganisms (GCM) 10K type strain sequencing project: providing services to taxonomists for standard genome sequencing and annotation.</title>
        <authorList>
            <consortium name="The Broad Institute Genomics Platform"/>
            <consortium name="The Broad Institute Genome Sequencing Center for Infectious Disease"/>
            <person name="Wu L."/>
            <person name="Ma J."/>
        </authorList>
    </citation>
    <scope>NUCLEOTIDE SEQUENCE [LARGE SCALE GENOMIC DNA]</scope>
    <source>
        <strain evidence="4">KCTC 32465</strain>
    </source>
</reference>
<proteinExistence type="predicted"/>
<dbReference type="InterPro" id="IPR035940">
    <property type="entry name" value="CAP_sf"/>
</dbReference>
<evidence type="ECO:0000313" key="3">
    <source>
        <dbReference type="EMBL" id="GHA47473.1"/>
    </source>
</evidence>
<evidence type="ECO:0000313" key="4">
    <source>
        <dbReference type="Proteomes" id="UP000634455"/>
    </source>
</evidence>
<feature type="chain" id="PRO_5045634460" description="SCP domain-containing protein" evidence="1">
    <location>
        <begin position="17"/>
        <end position="165"/>
    </location>
</feature>
<dbReference type="CDD" id="cd05379">
    <property type="entry name" value="CAP_bacterial"/>
    <property type="match status" value="1"/>
</dbReference>
<evidence type="ECO:0000256" key="1">
    <source>
        <dbReference type="SAM" id="SignalP"/>
    </source>
</evidence>
<dbReference type="PROSITE" id="PS51257">
    <property type="entry name" value="PROKAR_LIPOPROTEIN"/>
    <property type="match status" value="1"/>
</dbReference>
<gene>
    <name evidence="3" type="ORF">GCM10008927_10350</name>
</gene>
<dbReference type="Gene3D" id="3.40.33.10">
    <property type="entry name" value="CAP"/>
    <property type="match status" value="1"/>
</dbReference>
<dbReference type="PANTHER" id="PTHR31157">
    <property type="entry name" value="SCP DOMAIN-CONTAINING PROTEIN"/>
    <property type="match status" value="1"/>
</dbReference>
<keyword evidence="4" id="KW-1185">Reference proteome</keyword>